<feature type="domain" description="Histidine kinase" evidence="7">
    <location>
        <begin position="1"/>
        <end position="188"/>
    </location>
</feature>
<dbReference type="EMBL" id="JAGGMS010000001">
    <property type="protein sequence ID" value="MBP2186635.1"/>
    <property type="molecule type" value="Genomic_DNA"/>
</dbReference>
<sequence length="191" mass="19994">MHDLGHSLATLSFLVEAVRGEATLPPGTRQRVDAIDQETHRLLGMVRHAMASGDRPRASVVDVREVLQQIVSLVSLAGETSVVVRPGAAVSLMVDESLLWRMITNLVDNAVRAAGPGGRVEVSVREDDGLITVEVADDGPGFGAGPSGWASLGLGIVERLAEACRCGFQVVSSGAEGTRVRLLFGAEGGTE</sequence>
<keyword evidence="3" id="KW-0808">Transferase</keyword>
<dbReference type="GO" id="GO:0016301">
    <property type="term" value="F:kinase activity"/>
    <property type="evidence" value="ECO:0007669"/>
    <property type="project" value="UniProtKB-KW"/>
</dbReference>
<comment type="caution">
    <text evidence="8">The sequence shown here is derived from an EMBL/GenBank/DDBJ whole genome shotgun (WGS) entry which is preliminary data.</text>
</comment>
<dbReference type="InterPro" id="IPR005467">
    <property type="entry name" value="His_kinase_dom"/>
</dbReference>
<protein>
    <recommendedName>
        <fullName evidence="2">histidine kinase</fullName>
        <ecNumber evidence="2">2.7.13.3</ecNumber>
    </recommendedName>
</protein>
<evidence type="ECO:0000256" key="6">
    <source>
        <dbReference type="ARBA" id="ARBA00022840"/>
    </source>
</evidence>
<gene>
    <name evidence="8" type="ORF">JOM49_008161</name>
</gene>
<evidence type="ECO:0000259" key="7">
    <source>
        <dbReference type="PROSITE" id="PS50109"/>
    </source>
</evidence>
<dbReference type="InterPro" id="IPR003594">
    <property type="entry name" value="HATPase_dom"/>
</dbReference>
<dbReference type="PANTHER" id="PTHR44936">
    <property type="entry name" value="SENSOR PROTEIN CREC"/>
    <property type="match status" value="1"/>
</dbReference>
<dbReference type="Pfam" id="PF02518">
    <property type="entry name" value="HATPase_c"/>
    <property type="match status" value="1"/>
</dbReference>
<keyword evidence="9" id="KW-1185">Reference proteome</keyword>
<comment type="catalytic activity">
    <reaction evidence="1">
        <text>ATP + protein L-histidine = ADP + protein N-phospho-L-histidine.</text>
        <dbReference type="EC" id="2.7.13.3"/>
    </reaction>
</comment>
<evidence type="ECO:0000313" key="9">
    <source>
        <dbReference type="Proteomes" id="UP000741013"/>
    </source>
</evidence>
<name>A0ABS4Q6A0_9PSEU</name>
<dbReference type="SMART" id="SM00387">
    <property type="entry name" value="HATPase_c"/>
    <property type="match status" value="1"/>
</dbReference>
<dbReference type="RefSeq" id="WP_209669854.1">
    <property type="nucleotide sequence ID" value="NZ_JAGGMS010000001.1"/>
</dbReference>
<keyword evidence="5 8" id="KW-0418">Kinase</keyword>
<organism evidence="8 9">
    <name type="scientific">Amycolatopsis magusensis</name>
    <dbReference type="NCBI Taxonomy" id="882444"/>
    <lineage>
        <taxon>Bacteria</taxon>
        <taxon>Bacillati</taxon>
        <taxon>Actinomycetota</taxon>
        <taxon>Actinomycetes</taxon>
        <taxon>Pseudonocardiales</taxon>
        <taxon>Pseudonocardiaceae</taxon>
        <taxon>Amycolatopsis</taxon>
    </lineage>
</organism>
<evidence type="ECO:0000313" key="8">
    <source>
        <dbReference type="EMBL" id="MBP2186635.1"/>
    </source>
</evidence>
<evidence type="ECO:0000256" key="5">
    <source>
        <dbReference type="ARBA" id="ARBA00022777"/>
    </source>
</evidence>
<dbReference type="SUPFAM" id="SSF55874">
    <property type="entry name" value="ATPase domain of HSP90 chaperone/DNA topoisomerase II/histidine kinase"/>
    <property type="match status" value="1"/>
</dbReference>
<dbReference type="EC" id="2.7.13.3" evidence="2"/>
<dbReference type="Proteomes" id="UP000741013">
    <property type="component" value="Unassembled WGS sequence"/>
</dbReference>
<evidence type="ECO:0000256" key="1">
    <source>
        <dbReference type="ARBA" id="ARBA00000085"/>
    </source>
</evidence>
<reference evidence="8 9" key="1">
    <citation type="submission" date="2021-03" db="EMBL/GenBank/DDBJ databases">
        <title>Sequencing the genomes of 1000 actinobacteria strains.</title>
        <authorList>
            <person name="Klenk H.-P."/>
        </authorList>
    </citation>
    <scope>NUCLEOTIDE SEQUENCE [LARGE SCALE GENOMIC DNA]</scope>
    <source>
        <strain evidence="8 9">DSM 45510</strain>
    </source>
</reference>
<evidence type="ECO:0000256" key="4">
    <source>
        <dbReference type="ARBA" id="ARBA00022741"/>
    </source>
</evidence>
<dbReference type="CDD" id="cd00075">
    <property type="entry name" value="HATPase"/>
    <property type="match status" value="1"/>
</dbReference>
<evidence type="ECO:0000256" key="3">
    <source>
        <dbReference type="ARBA" id="ARBA00022679"/>
    </source>
</evidence>
<dbReference type="InterPro" id="IPR036890">
    <property type="entry name" value="HATPase_C_sf"/>
</dbReference>
<evidence type="ECO:0000256" key="2">
    <source>
        <dbReference type="ARBA" id="ARBA00012438"/>
    </source>
</evidence>
<dbReference type="Gene3D" id="3.30.565.10">
    <property type="entry name" value="Histidine kinase-like ATPase, C-terminal domain"/>
    <property type="match status" value="1"/>
</dbReference>
<accession>A0ABS4Q6A0</accession>
<keyword evidence="6" id="KW-0067">ATP-binding</keyword>
<keyword evidence="4" id="KW-0547">Nucleotide-binding</keyword>
<dbReference type="PROSITE" id="PS50109">
    <property type="entry name" value="HIS_KIN"/>
    <property type="match status" value="1"/>
</dbReference>
<proteinExistence type="predicted"/>
<dbReference type="InterPro" id="IPR050980">
    <property type="entry name" value="2C_sensor_his_kinase"/>
</dbReference>
<dbReference type="PANTHER" id="PTHR44936:SF10">
    <property type="entry name" value="SENSOR PROTEIN RSTB"/>
    <property type="match status" value="1"/>
</dbReference>